<evidence type="ECO:0000256" key="5">
    <source>
        <dbReference type="PIRSR" id="PIRSR000137-2"/>
    </source>
</evidence>
<dbReference type="InterPro" id="IPR007867">
    <property type="entry name" value="GMC_OxRtase_C"/>
</dbReference>
<dbReference type="FunCoup" id="B3RNL9">
    <property type="interactions" value="206"/>
</dbReference>
<evidence type="ECO:0000256" key="3">
    <source>
        <dbReference type="ARBA" id="ARBA00022630"/>
    </source>
</evidence>
<dbReference type="GeneID" id="6750529"/>
<reference evidence="8 9" key="1">
    <citation type="journal article" date="2008" name="Nature">
        <title>The Trichoplax genome and the nature of placozoans.</title>
        <authorList>
            <person name="Srivastava M."/>
            <person name="Begovic E."/>
            <person name="Chapman J."/>
            <person name="Putnam N.H."/>
            <person name="Hellsten U."/>
            <person name="Kawashima T."/>
            <person name="Kuo A."/>
            <person name="Mitros T."/>
            <person name="Salamov A."/>
            <person name="Carpenter M.L."/>
            <person name="Signorovitch A.Y."/>
            <person name="Moreno M.A."/>
            <person name="Kamm K."/>
            <person name="Grimwood J."/>
            <person name="Schmutz J."/>
            <person name="Shapiro H."/>
            <person name="Grigoriev I.V."/>
            <person name="Buss L.W."/>
            <person name="Schierwater B."/>
            <person name="Dellaporta S.L."/>
            <person name="Rokhsar D.S."/>
        </authorList>
    </citation>
    <scope>NUCLEOTIDE SEQUENCE [LARGE SCALE GENOMIC DNA]</scope>
    <source>
        <strain evidence="8 9">Grell-BS-1999</strain>
    </source>
</reference>
<sequence length="555" mass="61643">MSSSSKLELALKCGSGLFASYMAYQFMYRQVHDPYIDTFATSYDYVIVGGGTTGCILANRLSEDPNVTVLLLEAGGKYVDNPVVPVPAATGTLQVNSGIDWSYKGLPQKDVCKAFIDNCPLWPRGKILGGSSAINYMVYMRGCKGDFDSWQELGADGWSYNDVLPYFKKYENNTRAEFRNDPQHGVGGPITISDSLVEAPYVEAFLKAGEDAGYPTCDLNGGIKNGFDRGQVFVGNGKRQSTAQCYLTAEVLERKNLFIGIHSHVGKVIFRGKRAVGVEFSQKQKIQTVHCNREVILSAGIIPVVANLPVGLNLQGFLTSAGYQASALFNVSENAEEVPWAEMLIHLMCIGPDQTVYYNNFRYDEKKFPAMYVGGPHDPSTAGLNLICILSHPKSRGWIKLKTTNPEDQPEIQPNYFQHRDDMRDMAKGMQFSHNLLCSKYMKPYIKEIHRYNVDCPYEYNSIEYWESVLSYFSYDSYHNIGTCRMGDKNDDAAVVDPQLRIRGLQGIRVVDACIIPEMVSCNTYAPIAMIGEKAADLIKGVTASSGSHHDERTA</sequence>
<dbReference type="AlphaFoldDB" id="B3RNL9"/>
<dbReference type="PROSITE" id="PS00623">
    <property type="entry name" value="GMC_OXRED_1"/>
    <property type="match status" value="1"/>
</dbReference>
<dbReference type="KEGG" id="tad:TRIADDRAFT_53212"/>
<comment type="cofactor">
    <cofactor evidence="1 5">
        <name>FAD</name>
        <dbReference type="ChEBI" id="CHEBI:57692"/>
    </cofactor>
</comment>
<dbReference type="RefSeq" id="XP_002109314.1">
    <property type="nucleotide sequence ID" value="XM_002109278.1"/>
</dbReference>
<dbReference type="PhylomeDB" id="B3RNL9"/>
<organism evidence="8 9">
    <name type="scientific">Trichoplax adhaerens</name>
    <name type="common">Trichoplax reptans</name>
    <dbReference type="NCBI Taxonomy" id="10228"/>
    <lineage>
        <taxon>Eukaryota</taxon>
        <taxon>Metazoa</taxon>
        <taxon>Placozoa</taxon>
        <taxon>Uniplacotomia</taxon>
        <taxon>Trichoplacea</taxon>
        <taxon>Trichoplacidae</taxon>
        <taxon>Trichoplax</taxon>
    </lineage>
</organism>
<dbReference type="CTD" id="6750529"/>
<keyword evidence="4 5" id="KW-0274">FAD</keyword>
<dbReference type="InterPro" id="IPR036188">
    <property type="entry name" value="FAD/NAD-bd_sf"/>
</dbReference>
<evidence type="ECO:0000256" key="1">
    <source>
        <dbReference type="ARBA" id="ARBA00001974"/>
    </source>
</evidence>
<dbReference type="InParanoid" id="B3RNL9"/>
<keyword evidence="9" id="KW-1185">Reference proteome</keyword>
<dbReference type="EMBL" id="DS985242">
    <property type="protein sequence ID" value="EDV27480.1"/>
    <property type="molecule type" value="Genomic_DNA"/>
</dbReference>
<proteinExistence type="inferred from homology"/>
<evidence type="ECO:0000313" key="9">
    <source>
        <dbReference type="Proteomes" id="UP000009022"/>
    </source>
</evidence>
<evidence type="ECO:0000313" key="8">
    <source>
        <dbReference type="EMBL" id="EDV27480.1"/>
    </source>
</evidence>
<dbReference type="OrthoDB" id="269227at2759"/>
<dbReference type="Gene3D" id="3.30.560.10">
    <property type="entry name" value="Glucose Oxidase, domain 3"/>
    <property type="match status" value="2"/>
</dbReference>
<dbReference type="STRING" id="10228.B3RNL9"/>
<dbReference type="Gene3D" id="3.50.50.60">
    <property type="entry name" value="FAD/NAD(P)-binding domain"/>
    <property type="match status" value="2"/>
</dbReference>
<dbReference type="InterPro" id="IPR012132">
    <property type="entry name" value="GMC_OxRdtase"/>
</dbReference>
<dbReference type="PANTHER" id="PTHR11552:SF147">
    <property type="entry name" value="CHOLINE DEHYDROGENASE, MITOCHONDRIAL"/>
    <property type="match status" value="1"/>
</dbReference>
<name>B3RNL9_TRIAD</name>
<dbReference type="InterPro" id="IPR000172">
    <property type="entry name" value="GMC_OxRdtase_N"/>
</dbReference>
<dbReference type="SUPFAM" id="SSF54373">
    <property type="entry name" value="FAD-linked reductases, C-terminal domain"/>
    <property type="match status" value="1"/>
</dbReference>
<dbReference type="Pfam" id="PF05199">
    <property type="entry name" value="GMC_oxred_C"/>
    <property type="match status" value="1"/>
</dbReference>
<dbReference type="PANTHER" id="PTHR11552">
    <property type="entry name" value="GLUCOSE-METHANOL-CHOLINE GMC OXIDOREDUCTASE"/>
    <property type="match status" value="1"/>
</dbReference>
<protein>
    <recommendedName>
        <fullName evidence="7">Glucose-methanol-choline oxidoreductase N-terminal domain-containing protein</fullName>
    </recommendedName>
</protein>
<comment type="similarity">
    <text evidence="2 6">Belongs to the GMC oxidoreductase family.</text>
</comment>
<dbReference type="PIRSF" id="PIRSF000137">
    <property type="entry name" value="Alcohol_oxidase"/>
    <property type="match status" value="1"/>
</dbReference>
<keyword evidence="3 6" id="KW-0285">Flavoprotein</keyword>
<gene>
    <name evidence="8" type="ORF">TRIADDRAFT_53212</name>
</gene>
<evidence type="ECO:0000256" key="6">
    <source>
        <dbReference type="RuleBase" id="RU003968"/>
    </source>
</evidence>
<accession>B3RNL9</accession>
<evidence type="ECO:0000259" key="7">
    <source>
        <dbReference type="PROSITE" id="PS00623"/>
    </source>
</evidence>
<feature type="domain" description="Glucose-methanol-choline oxidoreductase N-terminal" evidence="7">
    <location>
        <begin position="125"/>
        <end position="148"/>
    </location>
</feature>
<dbReference type="eggNOG" id="KOG1238">
    <property type="taxonomic scope" value="Eukaryota"/>
</dbReference>
<feature type="binding site" evidence="5">
    <location>
        <begin position="52"/>
        <end position="53"/>
    </location>
    <ligand>
        <name>FAD</name>
        <dbReference type="ChEBI" id="CHEBI:57692"/>
    </ligand>
</feature>
<evidence type="ECO:0000256" key="4">
    <source>
        <dbReference type="ARBA" id="ARBA00022827"/>
    </source>
</evidence>
<dbReference type="GO" id="GO:0050660">
    <property type="term" value="F:flavin adenine dinucleotide binding"/>
    <property type="evidence" value="ECO:0007669"/>
    <property type="project" value="InterPro"/>
</dbReference>
<dbReference type="Pfam" id="PF00732">
    <property type="entry name" value="GMC_oxred_N"/>
    <property type="match status" value="1"/>
</dbReference>
<dbReference type="Proteomes" id="UP000009022">
    <property type="component" value="Unassembled WGS sequence"/>
</dbReference>
<feature type="binding site" evidence="5">
    <location>
        <position position="265"/>
    </location>
    <ligand>
        <name>FAD</name>
        <dbReference type="ChEBI" id="CHEBI:57692"/>
    </ligand>
</feature>
<dbReference type="SUPFAM" id="SSF51905">
    <property type="entry name" value="FAD/NAD(P)-binding domain"/>
    <property type="match status" value="1"/>
</dbReference>
<dbReference type="GO" id="GO:0016491">
    <property type="term" value="F:oxidoreductase activity"/>
    <property type="evidence" value="ECO:0000318"/>
    <property type="project" value="GO_Central"/>
</dbReference>
<dbReference type="HOGENOM" id="CLU_002865_7_0_1"/>
<evidence type="ECO:0000256" key="2">
    <source>
        <dbReference type="ARBA" id="ARBA00010790"/>
    </source>
</evidence>
<feature type="binding site" evidence="5">
    <location>
        <begin position="135"/>
        <end position="138"/>
    </location>
    <ligand>
        <name>FAD</name>
        <dbReference type="ChEBI" id="CHEBI:57692"/>
    </ligand>
</feature>
<dbReference type="GO" id="GO:0016614">
    <property type="term" value="F:oxidoreductase activity, acting on CH-OH group of donors"/>
    <property type="evidence" value="ECO:0007669"/>
    <property type="project" value="InterPro"/>
</dbReference>